<evidence type="ECO:0000313" key="4">
    <source>
        <dbReference type="Proteomes" id="UP000076447"/>
    </source>
</evidence>
<dbReference type="InterPro" id="IPR036457">
    <property type="entry name" value="PPM-type-like_dom_sf"/>
</dbReference>
<dbReference type="STRING" id="43678.OJAG_08690"/>
<evidence type="ECO:0000256" key="1">
    <source>
        <dbReference type="ARBA" id="ARBA00022801"/>
    </source>
</evidence>
<evidence type="ECO:0000259" key="2">
    <source>
        <dbReference type="SMART" id="SM00331"/>
    </source>
</evidence>
<dbReference type="PATRIC" id="fig|43678.3.peg.910"/>
<dbReference type="EMBL" id="LRIE01000052">
    <property type="protein sequence ID" value="KZM36402.1"/>
    <property type="molecule type" value="Genomic_DNA"/>
</dbReference>
<dbReference type="EC" id="3.1.3.3" evidence="3"/>
<organism evidence="3 4">
    <name type="scientific">Oerskovia enterophila</name>
    <dbReference type="NCBI Taxonomy" id="43678"/>
    <lineage>
        <taxon>Bacteria</taxon>
        <taxon>Bacillati</taxon>
        <taxon>Actinomycetota</taxon>
        <taxon>Actinomycetes</taxon>
        <taxon>Micrococcales</taxon>
        <taxon>Cellulomonadaceae</taxon>
        <taxon>Oerskovia</taxon>
    </lineage>
</organism>
<dbReference type="SUPFAM" id="SSF55781">
    <property type="entry name" value="GAF domain-like"/>
    <property type="match status" value="1"/>
</dbReference>
<dbReference type="InterPro" id="IPR052016">
    <property type="entry name" value="Bact_Sigma-Reg"/>
</dbReference>
<reference evidence="3 4" key="1">
    <citation type="submission" date="2016-01" db="EMBL/GenBank/DDBJ databases">
        <title>Genome sequence of Oerskovia enterophila VJag, an agar and cellulose degrading bacterium.</title>
        <authorList>
            <person name="Poehlein A."/>
            <person name="Jag V."/>
            <person name="Bengelsdorf F."/>
            <person name="Duerre P."/>
            <person name="Daniel R."/>
        </authorList>
    </citation>
    <scope>NUCLEOTIDE SEQUENCE [LARGE SCALE GENOMIC DNA]</scope>
    <source>
        <strain evidence="3 4">VJag</strain>
    </source>
</reference>
<comment type="caution">
    <text evidence="3">The sequence shown here is derived from an EMBL/GenBank/DDBJ whole genome shotgun (WGS) entry which is preliminary data.</text>
</comment>
<dbReference type="InterPro" id="IPR001932">
    <property type="entry name" value="PPM-type_phosphatase-like_dom"/>
</dbReference>
<dbReference type="Proteomes" id="UP000076447">
    <property type="component" value="Unassembled WGS sequence"/>
</dbReference>
<proteinExistence type="predicted"/>
<dbReference type="AlphaFoldDB" id="A0A163SGN4"/>
<sequence>MSSDWFDLATQGTESGELARSIDWSATSIGAPDTWPKTLRAAVRLCFSTRFPIFIAWGPELLMIYNDGYRPMLGEDKHPAAMGAPASAVWAEIWPEIEPLFDSVLATGVPTWSKDQPLIMNRSGFDEETAFTFSYSPLRDEEGTICGVMDVATETTDHVVDARRLQTLGTLTAALQRLQGDVDELAAATVAVLGRSQDVTRADLYLDTSAGLVPFASTHERHDESVPPHVLREVADRRRLDHVGNALVAPLAATRDRVAAGVIVLEGNPRRPDDDAQRSFLQLVASAVGTALSSTLAQIRQVDELRTVANALQDAMLPDDPTAPGWHTRYRPADDSLLIGGDWYDVVDLSDGRFGLVVGDCVGKGLRAAAVMGQLRSASRALLLENLGPAATLEGLDRFARTLPGAELATVLCAIVDENARTITYSAAGHLPPLVVNKAETCWLNDGRGTPLALTSLPRQEATAALDSGDAVILYTDGLVERRGEHLSEGLRRLADVALAIREERPAADLPDALLAALLSGGARDDVALLLYEVP</sequence>
<gene>
    <name evidence="3" type="primary">rsbU_1</name>
    <name evidence="3" type="ORF">OJAG_08690</name>
</gene>
<evidence type="ECO:0000313" key="3">
    <source>
        <dbReference type="EMBL" id="KZM36402.1"/>
    </source>
</evidence>
<dbReference type="SMART" id="SM00331">
    <property type="entry name" value="PP2C_SIG"/>
    <property type="match status" value="1"/>
</dbReference>
<dbReference type="GO" id="GO:0016791">
    <property type="term" value="F:phosphatase activity"/>
    <property type="evidence" value="ECO:0007669"/>
    <property type="project" value="TreeGrafter"/>
</dbReference>
<dbReference type="OrthoDB" id="319881at2"/>
<dbReference type="Gene3D" id="3.30.450.20">
    <property type="entry name" value="PAS domain"/>
    <property type="match status" value="1"/>
</dbReference>
<keyword evidence="1 3" id="KW-0378">Hydrolase</keyword>
<feature type="domain" description="PPM-type phosphatase" evidence="2">
    <location>
        <begin position="308"/>
        <end position="534"/>
    </location>
</feature>
<dbReference type="Gene3D" id="3.60.40.10">
    <property type="entry name" value="PPM-type phosphatase domain"/>
    <property type="match status" value="1"/>
</dbReference>
<dbReference type="Pfam" id="PF07228">
    <property type="entry name" value="SpoIIE"/>
    <property type="match status" value="1"/>
</dbReference>
<dbReference type="PANTHER" id="PTHR43156:SF2">
    <property type="entry name" value="STAGE II SPORULATION PROTEIN E"/>
    <property type="match status" value="1"/>
</dbReference>
<accession>A0A163SGN4</accession>
<name>A0A163SGN4_9CELL</name>
<dbReference type="PANTHER" id="PTHR43156">
    <property type="entry name" value="STAGE II SPORULATION PROTEIN E-RELATED"/>
    <property type="match status" value="1"/>
</dbReference>
<protein>
    <submittedName>
        <fullName evidence="3">Phosphoserine phosphatase RsbU</fullName>
        <ecNumber evidence="3">3.1.3.3</ecNumber>
    </submittedName>
</protein>
<dbReference type="RefSeq" id="WP_068707324.1">
    <property type="nucleotide sequence ID" value="NZ_LRIE01000052.1"/>
</dbReference>